<feature type="domain" description="DIX" evidence="7">
    <location>
        <begin position="57"/>
        <end position="139"/>
    </location>
</feature>
<dbReference type="AlphaFoldDB" id="A0AAF3F4J4"/>
<dbReference type="Gene3D" id="2.40.240.130">
    <property type="match status" value="1"/>
</dbReference>
<keyword evidence="2" id="KW-0217">Developmental protein</keyword>
<dbReference type="PROSITE" id="PS50841">
    <property type="entry name" value="DIX"/>
    <property type="match status" value="1"/>
</dbReference>
<dbReference type="GO" id="GO:0005829">
    <property type="term" value="C:cytosol"/>
    <property type="evidence" value="ECO:0007669"/>
    <property type="project" value="TreeGrafter"/>
</dbReference>
<dbReference type="PANTHER" id="PTHR10878">
    <property type="entry name" value="SEGMENT POLARITY PROTEIN DISHEVELLED"/>
    <property type="match status" value="1"/>
</dbReference>
<dbReference type="GO" id="GO:0060070">
    <property type="term" value="P:canonical Wnt signaling pathway"/>
    <property type="evidence" value="ECO:0007669"/>
    <property type="project" value="TreeGrafter"/>
</dbReference>
<dbReference type="PANTHER" id="PTHR10878:SF25">
    <property type="entry name" value="SEGMENT POLARITY PROTEIN DISHEVELLED"/>
    <property type="match status" value="1"/>
</dbReference>
<sequence>MAETSTRNAEGHTSGIVAATERLSLDDLDRRPGSASEFSAGEHSPASETHPQPFLAHTTTKVYYQKDDETIPFMTEVHVPPDLITLGDVKRVLPHNNFKFYAMTHDPDLGSDVKLELRDDMQPLPRSSNGRFLLFLQTTEGGSSHGGSDQGSLVGPNRITHRMKPQGKQTVPGPAPAYHGQKYNHYDSSMYSTESESTFSGIPPAYMKGSIGHRYHNPQYYPSQGSC</sequence>
<keyword evidence="3" id="KW-0963">Cytoplasm</keyword>
<organism evidence="8 9">
    <name type="scientific">Mesorhabditis belari</name>
    <dbReference type="NCBI Taxonomy" id="2138241"/>
    <lineage>
        <taxon>Eukaryota</taxon>
        <taxon>Metazoa</taxon>
        <taxon>Ecdysozoa</taxon>
        <taxon>Nematoda</taxon>
        <taxon>Chromadorea</taxon>
        <taxon>Rhabditida</taxon>
        <taxon>Rhabditina</taxon>
        <taxon>Rhabditomorpha</taxon>
        <taxon>Rhabditoidea</taxon>
        <taxon>Rhabditidae</taxon>
        <taxon>Mesorhabditinae</taxon>
        <taxon>Mesorhabditis</taxon>
    </lineage>
</organism>
<evidence type="ECO:0000313" key="8">
    <source>
        <dbReference type="Proteomes" id="UP000887575"/>
    </source>
</evidence>
<dbReference type="SUPFAM" id="SSF54236">
    <property type="entry name" value="Ubiquitin-like"/>
    <property type="match status" value="1"/>
</dbReference>
<dbReference type="Proteomes" id="UP000887575">
    <property type="component" value="Unassembled WGS sequence"/>
</dbReference>
<dbReference type="SMART" id="SM00021">
    <property type="entry name" value="DAX"/>
    <property type="match status" value="1"/>
</dbReference>
<dbReference type="InterPro" id="IPR029071">
    <property type="entry name" value="Ubiquitin-like_domsf"/>
</dbReference>
<evidence type="ECO:0000256" key="2">
    <source>
        <dbReference type="ARBA" id="ARBA00022473"/>
    </source>
</evidence>
<feature type="compositionally biased region" description="Basic and acidic residues" evidence="6">
    <location>
        <begin position="23"/>
        <end position="32"/>
    </location>
</feature>
<dbReference type="InterPro" id="IPR038207">
    <property type="entry name" value="DIX_dom_sf"/>
</dbReference>
<comment type="subcellular location">
    <subcellularLocation>
        <location evidence="1">Cytoplasm</location>
    </subcellularLocation>
</comment>
<evidence type="ECO:0000259" key="7">
    <source>
        <dbReference type="PROSITE" id="PS50841"/>
    </source>
</evidence>
<dbReference type="InterPro" id="IPR015506">
    <property type="entry name" value="Dsh/Dvl-rel"/>
</dbReference>
<evidence type="ECO:0000256" key="1">
    <source>
        <dbReference type="ARBA" id="ARBA00004496"/>
    </source>
</evidence>
<evidence type="ECO:0000256" key="5">
    <source>
        <dbReference type="PROSITE-ProRule" id="PRU00069"/>
    </source>
</evidence>
<keyword evidence="4 5" id="KW-0879">Wnt signaling pathway</keyword>
<name>A0AAF3F4J4_9BILA</name>
<dbReference type="WBParaSite" id="MBELARI_LOCUS21509">
    <property type="protein sequence ID" value="MBELARI_LOCUS21509"/>
    <property type="gene ID" value="MBELARI_LOCUS21509"/>
</dbReference>
<feature type="region of interest" description="Disordered" evidence="6">
    <location>
        <begin position="1"/>
        <end position="54"/>
    </location>
</feature>
<protein>
    <recommendedName>
        <fullName evidence="7">DIX domain-containing protein</fullName>
    </recommendedName>
</protein>
<dbReference type="GO" id="GO:0005109">
    <property type="term" value="F:frizzled binding"/>
    <property type="evidence" value="ECO:0007669"/>
    <property type="project" value="TreeGrafter"/>
</dbReference>
<evidence type="ECO:0000256" key="3">
    <source>
        <dbReference type="ARBA" id="ARBA00022490"/>
    </source>
</evidence>
<evidence type="ECO:0000256" key="4">
    <source>
        <dbReference type="ARBA" id="ARBA00022687"/>
    </source>
</evidence>
<accession>A0AAF3F4J4</accession>
<keyword evidence="8" id="KW-1185">Reference proteome</keyword>
<evidence type="ECO:0000313" key="9">
    <source>
        <dbReference type="WBParaSite" id="MBELARI_LOCUS21509"/>
    </source>
</evidence>
<reference evidence="9" key="1">
    <citation type="submission" date="2024-02" db="UniProtKB">
        <authorList>
            <consortium name="WormBaseParasite"/>
        </authorList>
    </citation>
    <scope>IDENTIFICATION</scope>
</reference>
<dbReference type="InterPro" id="IPR001158">
    <property type="entry name" value="DIX"/>
</dbReference>
<proteinExistence type="predicted"/>
<evidence type="ECO:0000256" key="6">
    <source>
        <dbReference type="SAM" id="MobiDB-lite"/>
    </source>
</evidence>
<dbReference type="Pfam" id="PF00778">
    <property type="entry name" value="DIX"/>
    <property type="match status" value="1"/>
</dbReference>